<feature type="domain" description="ABM" evidence="1">
    <location>
        <begin position="8"/>
        <end position="65"/>
    </location>
</feature>
<dbReference type="OrthoDB" id="287932at2"/>
<comment type="caution">
    <text evidence="2">The sequence shown here is derived from an EMBL/GenBank/DDBJ whole genome shotgun (WGS) entry which is preliminary data.</text>
</comment>
<dbReference type="Pfam" id="PF03992">
    <property type="entry name" value="ABM"/>
    <property type="match status" value="1"/>
</dbReference>
<evidence type="ECO:0000313" key="3">
    <source>
        <dbReference type="Proteomes" id="UP000282971"/>
    </source>
</evidence>
<evidence type="ECO:0000259" key="1">
    <source>
        <dbReference type="Pfam" id="PF03992"/>
    </source>
</evidence>
<dbReference type="InterPro" id="IPR007138">
    <property type="entry name" value="ABM_dom"/>
</dbReference>
<dbReference type="InterPro" id="IPR011008">
    <property type="entry name" value="Dimeric_a/b-barrel"/>
</dbReference>
<keyword evidence="2" id="KW-0503">Monooxygenase</keyword>
<dbReference type="EMBL" id="SACN01000004">
    <property type="protein sequence ID" value="RVT89874.1"/>
    <property type="molecule type" value="Genomic_DNA"/>
</dbReference>
<evidence type="ECO:0000313" key="2">
    <source>
        <dbReference type="EMBL" id="RVT89874.1"/>
    </source>
</evidence>
<keyword evidence="3" id="KW-1185">Reference proteome</keyword>
<keyword evidence="2" id="KW-0560">Oxidoreductase</keyword>
<dbReference type="RefSeq" id="WP_127746140.1">
    <property type="nucleotide sequence ID" value="NZ_SACN01000004.1"/>
</dbReference>
<accession>A0A437LWV3</accession>
<reference evidence="2 3" key="1">
    <citation type="submission" date="2019-01" db="EMBL/GenBank/DDBJ databases">
        <authorList>
            <person name="Chen W.-M."/>
        </authorList>
    </citation>
    <scope>NUCLEOTIDE SEQUENCE [LARGE SCALE GENOMIC DNA]</scope>
    <source>
        <strain evidence="2 3">CCP-7</strain>
    </source>
</reference>
<protein>
    <submittedName>
        <fullName evidence="2">Antibiotic biosynthesis monooxygenase</fullName>
    </submittedName>
</protein>
<dbReference type="Gene3D" id="3.30.70.100">
    <property type="match status" value="1"/>
</dbReference>
<dbReference type="GO" id="GO:0004497">
    <property type="term" value="F:monooxygenase activity"/>
    <property type="evidence" value="ECO:0007669"/>
    <property type="project" value="UniProtKB-KW"/>
</dbReference>
<proteinExistence type="predicted"/>
<dbReference type="AlphaFoldDB" id="A0A437LWV3"/>
<gene>
    <name evidence="2" type="ORF">EOD43_21110</name>
</gene>
<organism evidence="2 3">
    <name type="scientific">Sphingomonas crocodyli</name>
    <dbReference type="NCBI Taxonomy" id="1979270"/>
    <lineage>
        <taxon>Bacteria</taxon>
        <taxon>Pseudomonadati</taxon>
        <taxon>Pseudomonadota</taxon>
        <taxon>Alphaproteobacteria</taxon>
        <taxon>Sphingomonadales</taxon>
        <taxon>Sphingomonadaceae</taxon>
        <taxon>Sphingomonas</taxon>
    </lineage>
</organism>
<dbReference type="SUPFAM" id="SSF54909">
    <property type="entry name" value="Dimeric alpha+beta barrel"/>
    <property type="match status" value="1"/>
</dbReference>
<sequence>MTVSRFYEMNAKPGMAAEMEASLYALADAVRKIDGCEGVEMLRDTGNEGRFLFNEKWASIEHHKGASGQLPKDVFGPLMAAMDGPPVGAYFDYLKVI</sequence>
<name>A0A437LWV3_9SPHN</name>
<dbReference type="Proteomes" id="UP000282971">
    <property type="component" value="Unassembled WGS sequence"/>
</dbReference>